<dbReference type="AlphaFoldDB" id="A0A2P2QGV7"/>
<protein>
    <submittedName>
        <fullName evidence="1">Uncharacterized protein</fullName>
    </submittedName>
</protein>
<accession>A0A2P2QGV7</accession>
<organism evidence="1">
    <name type="scientific">Rhizophora mucronata</name>
    <name type="common">Asiatic mangrove</name>
    <dbReference type="NCBI Taxonomy" id="61149"/>
    <lineage>
        <taxon>Eukaryota</taxon>
        <taxon>Viridiplantae</taxon>
        <taxon>Streptophyta</taxon>
        <taxon>Embryophyta</taxon>
        <taxon>Tracheophyta</taxon>
        <taxon>Spermatophyta</taxon>
        <taxon>Magnoliopsida</taxon>
        <taxon>eudicotyledons</taxon>
        <taxon>Gunneridae</taxon>
        <taxon>Pentapetalae</taxon>
        <taxon>rosids</taxon>
        <taxon>fabids</taxon>
        <taxon>Malpighiales</taxon>
        <taxon>Rhizophoraceae</taxon>
        <taxon>Rhizophora</taxon>
    </lineage>
</organism>
<sequence length="65" mass="7797">MLCNEISFKQIPIHVNWKMKLNRAIVKLDKYIMSLYDQKNLTSHPRLHQPATPMSRLMMPYKLLK</sequence>
<dbReference type="EMBL" id="GGEC01085660">
    <property type="protein sequence ID" value="MBX66144.1"/>
    <property type="molecule type" value="Transcribed_RNA"/>
</dbReference>
<name>A0A2P2QGV7_RHIMU</name>
<proteinExistence type="predicted"/>
<reference evidence="1" key="1">
    <citation type="submission" date="2018-02" db="EMBL/GenBank/DDBJ databases">
        <title>Rhizophora mucronata_Transcriptome.</title>
        <authorList>
            <person name="Meera S.P."/>
            <person name="Sreeshan A."/>
            <person name="Augustine A."/>
        </authorList>
    </citation>
    <scope>NUCLEOTIDE SEQUENCE</scope>
    <source>
        <tissue evidence="1">Leaf</tissue>
    </source>
</reference>
<evidence type="ECO:0000313" key="1">
    <source>
        <dbReference type="EMBL" id="MBX66144.1"/>
    </source>
</evidence>